<dbReference type="SUPFAM" id="SSF64263">
    <property type="entry name" value="Prokaryotic ribosomal protein L17"/>
    <property type="match status" value="1"/>
</dbReference>
<dbReference type="PANTHER" id="PTHR14413:SF16">
    <property type="entry name" value="LARGE RIBOSOMAL SUBUNIT PROTEIN BL17M"/>
    <property type="match status" value="1"/>
</dbReference>
<keyword evidence="3 4" id="KW-0687">Ribonucleoprotein</keyword>
<dbReference type="GO" id="GO:0006412">
    <property type="term" value="P:translation"/>
    <property type="evidence" value="ECO:0007669"/>
    <property type="project" value="InterPro"/>
</dbReference>
<evidence type="ECO:0000256" key="5">
    <source>
        <dbReference type="SAM" id="MobiDB-lite"/>
    </source>
</evidence>
<gene>
    <name evidence="7" type="ORF">LAQU0_S02e05622g</name>
</gene>
<evidence type="ECO:0000313" key="7">
    <source>
        <dbReference type="EMBL" id="CUS21089.1"/>
    </source>
</evidence>
<comment type="similarity">
    <text evidence="1 4">Belongs to the bacterial ribosomal protein bL17 family.</text>
</comment>
<dbReference type="Gene3D" id="3.90.1030.10">
    <property type="entry name" value="Ribosomal protein L17"/>
    <property type="match status" value="1"/>
</dbReference>
<organism evidence="7 8">
    <name type="scientific">Lachancea quebecensis</name>
    <dbReference type="NCBI Taxonomy" id="1654605"/>
    <lineage>
        <taxon>Eukaryota</taxon>
        <taxon>Fungi</taxon>
        <taxon>Dikarya</taxon>
        <taxon>Ascomycota</taxon>
        <taxon>Saccharomycotina</taxon>
        <taxon>Saccharomycetes</taxon>
        <taxon>Saccharomycetales</taxon>
        <taxon>Saccharomycetaceae</taxon>
        <taxon>Lachancea</taxon>
    </lineage>
</organism>
<dbReference type="NCBIfam" id="TIGR00059">
    <property type="entry name" value="L17"/>
    <property type="match status" value="1"/>
</dbReference>
<dbReference type="InterPro" id="IPR036373">
    <property type="entry name" value="Ribosomal_bL17_sf"/>
</dbReference>
<dbReference type="Proteomes" id="UP000236544">
    <property type="component" value="Unassembled WGS sequence"/>
</dbReference>
<evidence type="ECO:0000313" key="8">
    <source>
        <dbReference type="Proteomes" id="UP000236544"/>
    </source>
</evidence>
<evidence type="ECO:0000259" key="6">
    <source>
        <dbReference type="Pfam" id="PF18502"/>
    </source>
</evidence>
<reference evidence="8" key="1">
    <citation type="submission" date="2015-10" db="EMBL/GenBank/DDBJ databases">
        <authorList>
            <person name="Devillers H."/>
        </authorList>
    </citation>
    <scope>NUCLEOTIDE SEQUENCE [LARGE SCALE GENOMIC DNA]</scope>
</reference>
<evidence type="ECO:0000256" key="3">
    <source>
        <dbReference type="ARBA" id="ARBA00023274"/>
    </source>
</evidence>
<protein>
    <submittedName>
        <fullName evidence="7">LAQU0S02e05622g1_1</fullName>
    </submittedName>
</protein>
<dbReference type="GO" id="GO:0005762">
    <property type="term" value="C:mitochondrial large ribosomal subunit"/>
    <property type="evidence" value="ECO:0007669"/>
    <property type="project" value="TreeGrafter"/>
</dbReference>
<sequence length="243" mass="27995">MTTGLMRHFSRTKAHRDAMFRNLVSQLFQHGSIVSTHEKCLEASRMADRVITMAKKLKHHPNSAMEIQSRLSLAGDNSKLLSRVVGELAPRYKQRPGGYTRVLKLEPRLGDRAKQSVLELVDTPVVDAAGALQRGDIKLWLLCKTSIQNESESVGYSQLTLRNFSKMLKFRKNSHTFFTNDVLAVRKFIKQEQGLDWDEHRELKLVKQLRKQVLSEQAQPEQLQTQHETQGYTYVQERPQRQA</sequence>
<dbReference type="EMBL" id="LN890542">
    <property type="protein sequence ID" value="CUS21089.1"/>
    <property type="molecule type" value="Genomic_DNA"/>
</dbReference>
<accession>A0A0P1KNP9</accession>
<evidence type="ECO:0000256" key="1">
    <source>
        <dbReference type="ARBA" id="ARBA00008777"/>
    </source>
</evidence>
<dbReference type="AlphaFoldDB" id="A0A0P1KNP9"/>
<dbReference type="OrthoDB" id="275000at2759"/>
<proteinExistence type="inferred from homology"/>
<evidence type="ECO:0000256" key="4">
    <source>
        <dbReference type="RuleBase" id="RU000660"/>
    </source>
</evidence>
<dbReference type="PANTHER" id="PTHR14413">
    <property type="entry name" value="RIBOSOMAL PROTEIN L17"/>
    <property type="match status" value="1"/>
</dbReference>
<dbReference type="Pfam" id="PF01196">
    <property type="entry name" value="Ribosomal_L17"/>
    <property type="match status" value="1"/>
</dbReference>
<feature type="region of interest" description="Disordered" evidence="5">
    <location>
        <begin position="217"/>
        <end position="243"/>
    </location>
</feature>
<feature type="compositionally biased region" description="Polar residues" evidence="5">
    <location>
        <begin position="217"/>
        <end position="233"/>
    </location>
</feature>
<dbReference type="InterPro" id="IPR040894">
    <property type="entry name" value="Ribosomal_bL17m_C"/>
</dbReference>
<keyword evidence="2 4" id="KW-0689">Ribosomal protein</keyword>
<dbReference type="GO" id="GO:0003735">
    <property type="term" value="F:structural constituent of ribosome"/>
    <property type="evidence" value="ECO:0007669"/>
    <property type="project" value="InterPro"/>
</dbReference>
<evidence type="ECO:0000256" key="2">
    <source>
        <dbReference type="ARBA" id="ARBA00022980"/>
    </source>
</evidence>
<dbReference type="Gene3D" id="1.10.246.170">
    <property type="match status" value="1"/>
</dbReference>
<feature type="domain" description="Large ribosomal subunit protein bL17m C-terminal fungi" evidence="6">
    <location>
        <begin position="123"/>
        <end position="239"/>
    </location>
</feature>
<keyword evidence="8" id="KW-1185">Reference proteome</keyword>
<dbReference type="Pfam" id="PF18502">
    <property type="entry name" value="Mrpl_C"/>
    <property type="match status" value="1"/>
</dbReference>
<dbReference type="InterPro" id="IPR000456">
    <property type="entry name" value="Ribosomal_bL17"/>
</dbReference>
<name>A0A0P1KNP9_9SACH</name>